<comment type="caution">
    <text evidence="2">The sequence shown here is derived from an EMBL/GenBank/DDBJ whole genome shotgun (WGS) entry which is preliminary data.</text>
</comment>
<dbReference type="SUPFAM" id="SSF143100">
    <property type="entry name" value="TTHA1013/TTHA0281-like"/>
    <property type="match status" value="1"/>
</dbReference>
<dbReference type="PANTHER" id="PTHR34504">
    <property type="entry name" value="ANTITOXIN HICB"/>
    <property type="match status" value="1"/>
</dbReference>
<dbReference type="InterPro" id="IPR051404">
    <property type="entry name" value="TA_system_antitoxin"/>
</dbReference>
<evidence type="ECO:0000313" key="3">
    <source>
        <dbReference type="Proteomes" id="UP000075670"/>
    </source>
</evidence>
<reference evidence="2 3" key="1">
    <citation type="submission" date="2016-02" db="EMBL/GenBank/DDBJ databases">
        <title>Genome sequence of Moorella mulderi DSM 14980.</title>
        <authorList>
            <person name="Poehlein A."/>
            <person name="Daniel R."/>
        </authorList>
    </citation>
    <scope>NUCLEOTIDE SEQUENCE [LARGE SCALE GENOMIC DNA]</scope>
    <source>
        <strain evidence="2 3">DSM 14980</strain>
    </source>
</reference>
<accession>A0A151AYH9</accession>
<dbReference type="Proteomes" id="UP000075670">
    <property type="component" value="Unassembled WGS sequence"/>
</dbReference>
<protein>
    <submittedName>
        <fullName evidence="2">Antitoxin HicB</fullName>
    </submittedName>
</protein>
<sequence>MDKKTYTAKYIYPAVFDPCEEGGYCVTFPDLPGCITEGDTLEEAYEMAKEALSLHLWGLEDDGDPIPKPTSPADIKVPEGGFVSLIEVWMVPIRDKMANKAVNKMLTLPRWLNDLAEEKQVNFSYVLQNALKEYLGVSEVDKPIIKFER</sequence>
<dbReference type="OrthoDB" id="5419659at2"/>
<dbReference type="EMBL" id="LTBC01000003">
    <property type="protein sequence ID" value="KYH32691.1"/>
    <property type="molecule type" value="Genomic_DNA"/>
</dbReference>
<dbReference type="AlphaFoldDB" id="A0A151AYH9"/>
<organism evidence="2 3">
    <name type="scientific">Moorella mulderi DSM 14980</name>
    <dbReference type="NCBI Taxonomy" id="1122241"/>
    <lineage>
        <taxon>Bacteria</taxon>
        <taxon>Bacillati</taxon>
        <taxon>Bacillota</taxon>
        <taxon>Clostridia</taxon>
        <taxon>Neomoorellales</taxon>
        <taxon>Neomoorellaceae</taxon>
        <taxon>Neomoorella</taxon>
    </lineage>
</organism>
<name>A0A151AYH9_9FIRM</name>
<keyword evidence="3" id="KW-1185">Reference proteome</keyword>
<dbReference type="PATRIC" id="fig|1122241.3.peg.1357"/>
<dbReference type="RefSeq" id="WP_062282995.1">
    <property type="nucleotide sequence ID" value="NZ_LTBC01000003.1"/>
</dbReference>
<dbReference type="PANTHER" id="PTHR34504:SF2">
    <property type="entry name" value="UPF0150 PROTEIN SSL0259"/>
    <property type="match status" value="1"/>
</dbReference>
<proteinExistence type="predicted"/>
<dbReference type="InterPro" id="IPR031807">
    <property type="entry name" value="HicB-like"/>
</dbReference>
<gene>
    <name evidence="2" type="primary">hicB_2</name>
    <name evidence="2" type="ORF">MOMUL_12930</name>
</gene>
<evidence type="ECO:0000259" key="1">
    <source>
        <dbReference type="Pfam" id="PF15919"/>
    </source>
</evidence>
<dbReference type="InterPro" id="IPR035069">
    <property type="entry name" value="TTHA1013/TTHA0281-like"/>
</dbReference>
<evidence type="ECO:0000313" key="2">
    <source>
        <dbReference type="EMBL" id="KYH32691.1"/>
    </source>
</evidence>
<dbReference type="Pfam" id="PF15919">
    <property type="entry name" value="HicB_lk_antitox"/>
    <property type="match status" value="1"/>
</dbReference>
<dbReference type="Gene3D" id="3.30.160.250">
    <property type="match status" value="1"/>
</dbReference>
<feature type="domain" description="HicB-like antitoxin of toxin-antitoxin system" evidence="1">
    <location>
        <begin position="12"/>
        <end position="112"/>
    </location>
</feature>